<organism evidence="2 3">
    <name type="scientific">Geobacillus proteiniphilus</name>
    <dbReference type="NCBI Taxonomy" id="860353"/>
    <lineage>
        <taxon>Bacteria</taxon>
        <taxon>Bacillati</taxon>
        <taxon>Bacillota</taxon>
        <taxon>Bacilli</taxon>
        <taxon>Bacillales</taxon>
        <taxon>Anoxybacillaceae</taxon>
        <taxon>Geobacillus</taxon>
    </lineage>
</organism>
<evidence type="ECO:0000313" key="3">
    <source>
        <dbReference type="Proteomes" id="UP000186030"/>
    </source>
</evidence>
<reference evidence="3" key="2">
    <citation type="submission" date="2017-01" db="EMBL/GenBank/DDBJ databases">
        <title>Genome sequencing and annotation of Geobacillus sp. 1017, a Hydrocarbon-Oxidizing Thermophilic Bacterium Isolated from a Heavy Oil Reservoir (China).</title>
        <authorList>
            <person name="Kadnikov V.V."/>
            <person name="Mardanov A.V."/>
            <person name="Poltaraus A.B."/>
            <person name="Sokolova D.S."/>
            <person name="Semenova E.M."/>
            <person name="Ravin N.V."/>
            <person name="Tourova T.P."/>
            <person name="Nazina T.N."/>
        </authorList>
    </citation>
    <scope>NUCLEOTIDE SEQUENCE [LARGE SCALE GENOMIC DNA]</scope>
    <source>
        <strain evidence="3">1017</strain>
    </source>
</reference>
<gene>
    <name evidence="2" type="ORF">BRO54_2860</name>
</gene>
<reference evidence="2 3" key="1">
    <citation type="submission" date="2016-11" db="EMBL/GenBank/DDBJ databases">
        <authorList>
            <person name="Kadnikov V."/>
            <person name="Nazina T."/>
        </authorList>
    </citation>
    <scope>NUCLEOTIDE SEQUENCE [LARGE SCALE GENOMIC DNA]</scope>
    <source>
        <strain evidence="2 3">1017</strain>
    </source>
</reference>
<dbReference type="AlphaFoldDB" id="A0A1Q5ST34"/>
<dbReference type="EMBL" id="MQMG01000041">
    <property type="protein sequence ID" value="OKO91159.1"/>
    <property type="molecule type" value="Genomic_DNA"/>
</dbReference>
<evidence type="ECO:0000313" key="2">
    <source>
        <dbReference type="EMBL" id="OKO91159.1"/>
    </source>
</evidence>
<evidence type="ECO:0000256" key="1">
    <source>
        <dbReference type="SAM" id="MobiDB-lite"/>
    </source>
</evidence>
<accession>A0A1Q5ST34</accession>
<name>A0A1Q5ST34_9BACL</name>
<comment type="caution">
    <text evidence="2">The sequence shown here is derived from an EMBL/GenBank/DDBJ whole genome shotgun (WGS) entry which is preliminary data.</text>
</comment>
<sequence>MRRPPAENNQKNKAASAPKESEQREQEAAAPHQWSRTATSSQM</sequence>
<protein>
    <submittedName>
        <fullName evidence="2">Uncharacterized protein</fullName>
    </submittedName>
</protein>
<dbReference type="Proteomes" id="UP000186030">
    <property type="component" value="Unassembled WGS sequence"/>
</dbReference>
<feature type="compositionally biased region" description="Polar residues" evidence="1">
    <location>
        <begin position="34"/>
        <end position="43"/>
    </location>
</feature>
<feature type="region of interest" description="Disordered" evidence="1">
    <location>
        <begin position="1"/>
        <end position="43"/>
    </location>
</feature>
<proteinExistence type="predicted"/>